<protein>
    <submittedName>
        <fullName evidence="1">Uncharacterized protein</fullName>
    </submittedName>
</protein>
<proteinExistence type="predicted"/>
<keyword evidence="2" id="KW-1185">Reference proteome</keyword>
<gene>
    <name evidence="1" type="ORF">SK128_007284</name>
</gene>
<organism evidence="1 2">
    <name type="scientific">Halocaridina rubra</name>
    <name type="common">Hawaiian red shrimp</name>
    <dbReference type="NCBI Taxonomy" id="373956"/>
    <lineage>
        <taxon>Eukaryota</taxon>
        <taxon>Metazoa</taxon>
        <taxon>Ecdysozoa</taxon>
        <taxon>Arthropoda</taxon>
        <taxon>Crustacea</taxon>
        <taxon>Multicrustacea</taxon>
        <taxon>Malacostraca</taxon>
        <taxon>Eumalacostraca</taxon>
        <taxon>Eucarida</taxon>
        <taxon>Decapoda</taxon>
        <taxon>Pleocyemata</taxon>
        <taxon>Caridea</taxon>
        <taxon>Atyoidea</taxon>
        <taxon>Atyidae</taxon>
        <taxon>Halocaridina</taxon>
    </lineage>
</organism>
<evidence type="ECO:0000313" key="2">
    <source>
        <dbReference type="Proteomes" id="UP001381693"/>
    </source>
</evidence>
<sequence length="173" mass="19662">MNLVHLGYSFLKDCFSSNLSFDQLNVRKIIFQTIDFDQLAYEQLVSRNLPGFGDISSRPVELWITNSINALHTFVTEKTMFSNIGPRPLISAISEEQLMAKARWFALEIGLIEEEVDPMTKYKYKKSERGTVLETHPDRDGNKRIALVNAESSESTTRTPSNAVNIADEINEM</sequence>
<accession>A0AAN9A8U9</accession>
<reference evidence="1 2" key="1">
    <citation type="submission" date="2023-11" db="EMBL/GenBank/DDBJ databases">
        <title>Halocaridina rubra genome assembly.</title>
        <authorList>
            <person name="Smith C."/>
        </authorList>
    </citation>
    <scope>NUCLEOTIDE SEQUENCE [LARGE SCALE GENOMIC DNA]</scope>
    <source>
        <strain evidence="1">EP-1</strain>
        <tissue evidence="1">Whole</tissue>
    </source>
</reference>
<comment type="caution">
    <text evidence="1">The sequence shown here is derived from an EMBL/GenBank/DDBJ whole genome shotgun (WGS) entry which is preliminary data.</text>
</comment>
<dbReference type="AlphaFoldDB" id="A0AAN9A8U9"/>
<evidence type="ECO:0000313" key="1">
    <source>
        <dbReference type="EMBL" id="KAK7078863.1"/>
    </source>
</evidence>
<name>A0AAN9A8U9_HALRR</name>
<dbReference type="Proteomes" id="UP001381693">
    <property type="component" value="Unassembled WGS sequence"/>
</dbReference>
<dbReference type="EMBL" id="JAXCGZ010007642">
    <property type="protein sequence ID" value="KAK7078863.1"/>
    <property type="molecule type" value="Genomic_DNA"/>
</dbReference>